<evidence type="ECO:0000256" key="2">
    <source>
        <dbReference type="ARBA" id="ARBA00022490"/>
    </source>
</evidence>
<evidence type="ECO:0000256" key="4">
    <source>
        <dbReference type="ARBA" id="ARBA00023212"/>
    </source>
</evidence>
<proteinExistence type="predicted"/>
<feature type="compositionally biased region" description="Acidic residues" evidence="6">
    <location>
        <begin position="13"/>
        <end position="22"/>
    </location>
</feature>
<dbReference type="EMBL" id="KQ460205">
    <property type="protein sequence ID" value="KPJ17008.1"/>
    <property type="molecule type" value="Genomic_DNA"/>
</dbReference>
<dbReference type="GO" id="GO:0060294">
    <property type="term" value="P:cilium movement involved in cell motility"/>
    <property type="evidence" value="ECO:0007669"/>
    <property type="project" value="InterPro"/>
</dbReference>
<evidence type="ECO:0000256" key="3">
    <source>
        <dbReference type="ARBA" id="ARBA00023069"/>
    </source>
</evidence>
<name>A0A194RGR4_PAPMA</name>
<keyword evidence="2" id="KW-0963">Cytoplasm</keyword>
<keyword evidence="5" id="KW-0966">Cell projection</keyword>
<dbReference type="PANTHER" id="PTHR13159">
    <property type="entry name" value="RADIAL SPOKEHEAD-RELATED"/>
    <property type="match status" value="1"/>
</dbReference>
<comment type="subcellular location">
    <subcellularLocation>
        <location evidence="1">Cytoplasm</location>
        <location evidence="1">Cytoskeleton</location>
        <location evidence="1">Cilium axoneme</location>
    </subcellularLocation>
</comment>
<dbReference type="InterPro" id="IPR006802">
    <property type="entry name" value="Radial_spoke"/>
</dbReference>
<sequence>MNGSDSSTADVKDEGEEEEDENLPLVEPETGPALFSAVAGDVPVAGAPAWSAHVSTTLTSARALALLRSKLWPGAVAYANDGKRSECMYMGWGLKAQLPNFSPLQLPRPQTEYIIGPEVMEMADPTFADEEAYRIAHLPPPPPQEMPGEGEGFPEEEEEEDD</sequence>
<dbReference type="Pfam" id="PF04712">
    <property type="entry name" value="Radial_spoke"/>
    <property type="match status" value="1"/>
</dbReference>
<evidence type="ECO:0000256" key="1">
    <source>
        <dbReference type="ARBA" id="ARBA00004430"/>
    </source>
</evidence>
<feature type="region of interest" description="Disordered" evidence="6">
    <location>
        <begin position="136"/>
        <end position="162"/>
    </location>
</feature>
<protein>
    <submittedName>
        <fullName evidence="7">Radial spoke head protein 4-like A</fullName>
    </submittedName>
</protein>
<dbReference type="PANTHER" id="PTHR13159:SF0">
    <property type="entry name" value="RADIAL SPOKE HEAD 6 HOMOLOG A"/>
    <property type="match status" value="1"/>
</dbReference>
<feature type="region of interest" description="Disordered" evidence="6">
    <location>
        <begin position="1"/>
        <end position="30"/>
    </location>
</feature>
<dbReference type="InParanoid" id="A0A194RGR4"/>
<reference evidence="7 8" key="1">
    <citation type="journal article" date="2015" name="Nat. Commun.">
        <title>Outbred genome sequencing and CRISPR/Cas9 gene editing in butterflies.</title>
        <authorList>
            <person name="Li X."/>
            <person name="Fan D."/>
            <person name="Zhang W."/>
            <person name="Liu G."/>
            <person name="Zhang L."/>
            <person name="Zhao L."/>
            <person name="Fang X."/>
            <person name="Chen L."/>
            <person name="Dong Y."/>
            <person name="Chen Y."/>
            <person name="Ding Y."/>
            <person name="Zhao R."/>
            <person name="Feng M."/>
            <person name="Zhu Y."/>
            <person name="Feng Y."/>
            <person name="Jiang X."/>
            <person name="Zhu D."/>
            <person name="Xiang H."/>
            <person name="Feng X."/>
            <person name="Li S."/>
            <person name="Wang J."/>
            <person name="Zhang G."/>
            <person name="Kronforst M.R."/>
            <person name="Wang W."/>
        </authorList>
    </citation>
    <scope>NUCLEOTIDE SEQUENCE [LARGE SCALE GENOMIC DNA]</scope>
    <source>
        <strain evidence="7">Ya'a_city_454_Pm</strain>
        <tissue evidence="7">Whole body</tissue>
    </source>
</reference>
<feature type="compositionally biased region" description="Acidic residues" evidence="6">
    <location>
        <begin position="152"/>
        <end position="162"/>
    </location>
</feature>
<dbReference type="Proteomes" id="UP000053240">
    <property type="component" value="Unassembled WGS sequence"/>
</dbReference>
<evidence type="ECO:0000256" key="5">
    <source>
        <dbReference type="ARBA" id="ARBA00023273"/>
    </source>
</evidence>
<keyword evidence="3" id="KW-0969">Cilium</keyword>
<keyword evidence="8" id="KW-1185">Reference proteome</keyword>
<dbReference type="AlphaFoldDB" id="A0A194RGR4"/>
<keyword evidence="4" id="KW-0206">Cytoskeleton</keyword>
<dbReference type="GO" id="GO:0001534">
    <property type="term" value="C:radial spoke"/>
    <property type="evidence" value="ECO:0007669"/>
    <property type="project" value="InterPro"/>
</dbReference>
<dbReference type="STRING" id="76193.A0A194RGR4"/>
<organism evidence="7 8">
    <name type="scientific">Papilio machaon</name>
    <name type="common">Old World swallowtail butterfly</name>
    <dbReference type="NCBI Taxonomy" id="76193"/>
    <lineage>
        <taxon>Eukaryota</taxon>
        <taxon>Metazoa</taxon>
        <taxon>Ecdysozoa</taxon>
        <taxon>Arthropoda</taxon>
        <taxon>Hexapoda</taxon>
        <taxon>Insecta</taxon>
        <taxon>Pterygota</taxon>
        <taxon>Neoptera</taxon>
        <taxon>Endopterygota</taxon>
        <taxon>Lepidoptera</taxon>
        <taxon>Glossata</taxon>
        <taxon>Ditrysia</taxon>
        <taxon>Papilionoidea</taxon>
        <taxon>Papilionidae</taxon>
        <taxon>Papilioninae</taxon>
        <taxon>Papilio</taxon>
    </lineage>
</organism>
<evidence type="ECO:0000313" key="7">
    <source>
        <dbReference type="EMBL" id="KPJ17008.1"/>
    </source>
</evidence>
<evidence type="ECO:0000256" key="6">
    <source>
        <dbReference type="SAM" id="MobiDB-lite"/>
    </source>
</evidence>
<gene>
    <name evidence="7" type="ORF">RR48_13864</name>
</gene>
<accession>A0A194RGR4</accession>
<evidence type="ECO:0000313" key="8">
    <source>
        <dbReference type="Proteomes" id="UP000053240"/>
    </source>
</evidence>
<dbReference type="GO" id="GO:0035082">
    <property type="term" value="P:axoneme assembly"/>
    <property type="evidence" value="ECO:0007669"/>
    <property type="project" value="TreeGrafter"/>
</dbReference>